<keyword evidence="3" id="KW-1185">Reference proteome</keyword>
<feature type="region of interest" description="Disordered" evidence="1">
    <location>
        <begin position="319"/>
        <end position="345"/>
    </location>
</feature>
<feature type="region of interest" description="Disordered" evidence="1">
    <location>
        <begin position="237"/>
        <end position="264"/>
    </location>
</feature>
<dbReference type="InterPro" id="IPR044661">
    <property type="entry name" value="MED15a/b/c-like"/>
</dbReference>
<evidence type="ECO:0000313" key="3">
    <source>
        <dbReference type="Proteomes" id="UP000823749"/>
    </source>
</evidence>
<evidence type="ECO:0000313" key="2">
    <source>
        <dbReference type="EMBL" id="KAG5564496.1"/>
    </source>
</evidence>
<gene>
    <name evidence="2" type="ORF">RHGRI_000617</name>
</gene>
<dbReference type="PANTHER" id="PTHR33137">
    <property type="entry name" value="MEDIATOR OF RNA POLYMERASE II TRANSCRIPTION SUBUNIT 15A-RELATED"/>
    <property type="match status" value="1"/>
</dbReference>
<evidence type="ECO:0000256" key="1">
    <source>
        <dbReference type="SAM" id="MobiDB-lite"/>
    </source>
</evidence>
<accession>A0AAV6LID1</accession>
<feature type="region of interest" description="Disordered" evidence="1">
    <location>
        <begin position="1"/>
        <end position="61"/>
    </location>
</feature>
<protein>
    <recommendedName>
        <fullName evidence="4">Mediator complex subunit 15 KIX domain-containing protein</fullName>
    </recommendedName>
</protein>
<name>A0AAV6LID1_9ERIC</name>
<dbReference type="Proteomes" id="UP000823749">
    <property type="component" value="Chromosome 1"/>
</dbReference>
<reference evidence="2" key="1">
    <citation type="submission" date="2020-08" db="EMBL/GenBank/DDBJ databases">
        <title>Plant Genome Project.</title>
        <authorList>
            <person name="Zhang R.-G."/>
        </authorList>
    </citation>
    <scope>NUCLEOTIDE SEQUENCE</scope>
    <source>
        <strain evidence="2">WSP0</strain>
        <tissue evidence="2">Leaf</tissue>
    </source>
</reference>
<feature type="compositionally biased region" description="Low complexity" evidence="1">
    <location>
        <begin position="253"/>
        <end position="264"/>
    </location>
</feature>
<dbReference type="AlphaFoldDB" id="A0AAV6LID1"/>
<organism evidence="2 3">
    <name type="scientific">Rhododendron griersonianum</name>
    <dbReference type="NCBI Taxonomy" id="479676"/>
    <lineage>
        <taxon>Eukaryota</taxon>
        <taxon>Viridiplantae</taxon>
        <taxon>Streptophyta</taxon>
        <taxon>Embryophyta</taxon>
        <taxon>Tracheophyta</taxon>
        <taxon>Spermatophyta</taxon>
        <taxon>Magnoliopsida</taxon>
        <taxon>eudicotyledons</taxon>
        <taxon>Gunneridae</taxon>
        <taxon>Pentapetalae</taxon>
        <taxon>asterids</taxon>
        <taxon>Ericales</taxon>
        <taxon>Ericaceae</taxon>
        <taxon>Ericoideae</taxon>
        <taxon>Rhodoreae</taxon>
        <taxon>Rhododendron</taxon>
    </lineage>
</organism>
<feature type="compositionally biased region" description="Low complexity" evidence="1">
    <location>
        <begin position="46"/>
        <end position="57"/>
    </location>
</feature>
<evidence type="ECO:0008006" key="4">
    <source>
        <dbReference type="Google" id="ProtNLM"/>
    </source>
</evidence>
<dbReference type="PANTHER" id="PTHR33137:SF4">
    <property type="entry name" value="MEDIATOR OF RNA POLYMERASE II TRANSCRIPTION SUBUNIT 15A-RELATED"/>
    <property type="match status" value="1"/>
</dbReference>
<sequence length="386" mass="43578">MDSNSWRPAPGGGGEPTMDAGDWRSQLQPDSRQRIVNKMVPTPHIQSKQQSQQSQSQITQVHPMHENQMNPQLQSMNLQVSSVATMQQNNVATLQHNSLSSLSEVPTTSQSMISTLQPGSTLDSASLDSTAHRGNANSGDWQEEIYQKIKVMKEAYLPELTEMYHKIVGELQQHDSLSQQPKNEQFEKLKIFKAMLERILQFLQVPKSNILPNFKWKLPAYEKQIVYFVNSNRPRKPGLSLQQGQQIPPPHVQSMQQSQQSKSQLTQVHPMHENQMKPQLQSMNLQGSSVATMQQNNVATLQHNSLSYLSGVPTTSQSMISTLQPGSTLDSGQDSTAQRGNANSGDWQEEIYRKIEVMKEACLPELTKMYHKMVGKLQQVRFTYIL</sequence>
<dbReference type="GO" id="GO:0003713">
    <property type="term" value="F:transcription coactivator activity"/>
    <property type="evidence" value="ECO:0007669"/>
    <property type="project" value="InterPro"/>
</dbReference>
<dbReference type="EMBL" id="JACTNZ010000001">
    <property type="protein sequence ID" value="KAG5564496.1"/>
    <property type="molecule type" value="Genomic_DNA"/>
</dbReference>
<comment type="caution">
    <text evidence="2">The sequence shown here is derived from an EMBL/GenBank/DDBJ whole genome shotgun (WGS) entry which is preliminary data.</text>
</comment>
<proteinExistence type="predicted"/>
<dbReference type="GO" id="GO:0031490">
    <property type="term" value="F:chromatin DNA binding"/>
    <property type="evidence" value="ECO:0007669"/>
    <property type="project" value="InterPro"/>
</dbReference>